<comment type="caution">
    <text evidence="1">The sequence shown here is derived from an EMBL/GenBank/DDBJ whole genome shotgun (WGS) entry which is preliminary data.</text>
</comment>
<proteinExistence type="predicted"/>
<organism evidence="1 2">
    <name type="scientific">Aeromicrobium endophyticum</name>
    <dbReference type="NCBI Taxonomy" id="2292704"/>
    <lineage>
        <taxon>Bacteria</taxon>
        <taxon>Bacillati</taxon>
        <taxon>Actinomycetota</taxon>
        <taxon>Actinomycetes</taxon>
        <taxon>Propionibacteriales</taxon>
        <taxon>Nocardioidaceae</taxon>
        <taxon>Aeromicrobium</taxon>
    </lineage>
</organism>
<evidence type="ECO:0000313" key="1">
    <source>
        <dbReference type="EMBL" id="REK68827.1"/>
    </source>
</evidence>
<protein>
    <recommendedName>
        <fullName evidence="3">Bacteriocin biosynthesis cyclodehydratase domain-containing protein</fullName>
    </recommendedName>
</protein>
<name>A0A371NYQ6_9ACTN</name>
<dbReference type="EMBL" id="QUBR01000003">
    <property type="protein sequence ID" value="REK68827.1"/>
    <property type="molecule type" value="Genomic_DNA"/>
</dbReference>
<evidence type="ECO:0008006" key="3">
    <source>
        <dbReference type="Google" id="ProtNLM"/>
    </source>
</evidence>
<dbReference type="Gene3D" id="3.40.50.720">
    <property type="entry name" value="NAD(P)-binding Rossmann-like Domain"/>
    <property type="match status" value="1"/>
</dbReference>
<dbReference type="AlphaFoldDB" id="A0A371NYQ6"/>
<gene>
    <name evidence="1" type="ORF">DX116_18330</name>
</gene>
<keyword evidence="2" id="KW-1185">Reference proteome</keyword>
<evidence type="ECO:0000313" key="2">
    <source>
        <dbReference type="Proteomes" id="UP000265581"/>
    </source>
</evidence>
<accession>A0A371NYQ6</accession>
<sequence>MDERLAAGGPPHQAVGMSFRPVLRPGAVLVRRDARHLQVGTAPGIVLADRPGLAELLRLLDGVRDFARIEAIVARDIPHLAADLGDLLTHLRAVGAVVDAAAAEAGRRPRSHRPVGFIFSGATSQLVAATHAVLASSGIHDVASTDPEVLVIVSHGEAARSVFEKASQLGLDHLPVVIDEDRVRVGPFVRPGLTPCITCHDLHRADWDPAWSAIVPQLGRRLPTAQPSGLPGLALHAAAVEIAAEVVALLDERPLRTAGRCLVVGPEHDHRDVWPVAFHHRCTCALLSAA</sequence>
<reference evidence="1 2" key="1">
    <citation type="submission" date="2018-08" db="EMBL/GenBank/DDBJ databases">
        <title>Aeromicrobium sp. M2KJ-4, whole genome shotgun sequence.</title>
        <authorList>
            <person name="Tuo L."/>
        </authorList>
    </citation>
    <scope>NUCLEOTIDE SEQUENCE [LARGE SCALE GENOMIC DNA]</scope>
    <source>
        <strain evidence="1 2">M2KJ-4</strain>
    </source>
</reference>
<dbReference type="Proteomes" id="UP000265581">
    <property type="component" value="Unassembled WGS sequence"/>
</dbReference>